<comment type="caution">
    <text evidence="1">The sequence shown here is derived from an EMBL/GenBank/DDBJ whole genome shotgun (WGS) entry which is preliminary data.</text>
</comment>
<proteinExistence type="predicted"/>
<dbReference type="EMBL" id="CAMAPE010000004">
    <property type="protein sequence ID" value="CAH9063287.1"/>
    <property type="molecule type" value="Genomic_DNA"/>
</dbReference>
<sequence>MMIHLLTQTIRKRKLILLWEKRDVRIKCAWSLQLVVSLLSFVNKLADQLTKVPKAVTWAEEFLASLKDDVPVKYAHYFKYIERHWCSAMAFWFEPVIILQLIKALKEGLKNVLADNYREDSAEYIDLFENV</sequence>
<name>A0A9P1DYW5_CUSEU</name>
<accession>A0A9P1DYW5</accession>
<dbReference type="AlphaFoldDB" id="A0A9P1DYW5"/>
<organism evidence="1 2">
    <name type="scientific">Cuscuta europaea</name>
    <name type="common">European dodder</name>
    <dbReference type="NCBI Taxonomy" id="41803"/>
    <lineage>
        <taxon>Eukaryota</taxon>
        <taxon>Viridiplantae</taxon>
        <taxon>Streptophyta</taxon>
        <taxon>Embryophyta</taxon>
        <taxon>Tracheophyta</taxon>
        <taxon>Spermatophyta</taxon>
        <taxon>Magnoliopsida</taxon>
        <taxon>eudicotyledons</taxon>
        <taxon>Gunneridae</taxon>
        <taxon>Pentapetalae</taxon>
        <taxon>asterids</taxon>
        <taxon>lamiids</taxon>
        <taxon>Solanales</taxon>
        <taxon>Convolvulaceae</taxon>
        <taxon>Cuscuteae</taxon>
        <taxon>Cuscuta</taxon>
        <taxon>Cuscuta subgen. Cuscuta</taxon>
    </lineage>
</organism>
<evidence type="ECO:0000313" key="1">
    <source>
        <dbReference type="EMBL" id="CAH9063287.1"/>
    </source>
</evidence>
<reference evidence="1" key="1">
    <citation type="submission" date="2022-07" db="EMBL/GenBank/DDBJ databases">
        <authorList>
            <person name="Macas J."/>
            <person name="Novak P."/>
            <person name="Neumann P."/>
        </authorList>
    </citation>
    <scope>NUCLEOTIDE SEQUENCE</scope>
</reference>
<protein>
    <submittedName>
        <fullName evidence="1">Uncharacterized protein</fullName>
    </submittedName>
</protein>
<evidence type="ECO:0000313" key="2">
    <source>
        <dbReference type="Proteomes" id="UP001152484"/>
    </source>
</evidence>
<dbReference type="Proteomes" id="UP001152484">
    <property type="component" value="Unassembled WGS sequence"/>
</dbReference>
<gene>
    <name evidence="1" type="ORF">CEURO_LOCUS2026</name>
</gene>
<keyword evidence="2" id="KW-1185">Reference proteome</keyword>